<organism evidence="3 4">
    <name type="scientific">Actinomadura adrarensis</name>
    <dbReference type="NCBI Taxonomy" id="1819600"/>
    <lineage>
        <taxon>Bacteria</taxon>
        <taxon>Bacillati</taxon>
        <taxon>Actinomycetota</taxon>
        <taxon>Actinomycetes</taxon>
        <taxon>Streptosporangiales</taxon>
        <taxon>Thermomonosporaceae</taxon>
        <taxon>Actinomadura</taxon>
    </lineage>
</organism>
<name>A0ABW3CCP4_9ACTN</name>
<reference evidence="4" key="1">
    <citation type="journal article" date="2019" name="Int. J. Syst. Evol. Microbiol.">
        <title>The Global Catalogue of Microorganisms (GCM) 10K type strain sequencing project: providing services to taxonomists for standard genome sequencing and annotation.</title>
        <authorList>
            <consortium name="The Broad Institute Genomics Platform"/>
            <consortium name="The Broad Institute Genome Sequencing Center for Infectious Disease"/>
            <person name="Wu L."/>
            <person name="Ma J."/>
        </authorList>
    </citation>
    <scope>NUCLEOTIDE SEQUENCE [LARGE SCALE GENOMIC DNA]</scope>
    <source>
        <strain evidence="4">JCM 31696</strain>
    </source>
</reference>
<accession>A0ABW3CCP4</accession>
<feature type="transmembrane region" description="Helical" evidence="2">
    <location>
        <begin position="40"/>
        <end position="61"/>
    </location>
</feature>
<proteinExistence type="predicted"/>
<protein>
    <submittedName>
        <fullName evidence="3">Uncharacterized protein</fullName>
    </submittedName>
</protein>
<comment type="caution">
    <text evidence="3">The sequence shown here is derived from an EMBL/GenBank/DDBJ whole genome shotgun (WGS) entry which is preliminary data.</text>
</comment>
<evidence type="ECO:0000256" key="2">
    <source>
        <dbReference type="SAM" id="Phobius"/>
    </source>
</evidence>
<evidence type="ECO:0000256" key="1">
    <source>
        <dbReference type="SAM" id="MobiDB-lite"/>
    </source>
</evidence>
<evidence type="ECO:0000313" key="3">
    <source>
        <dbReference type="EMBL" id="MFD0852083.1"/>
    </source>
</evidence>
<keyword evidence="4" id="KW-1185">Reference proteome</keyword>
<keyword evidence="2" id="KW-0812">Transmembrane</keyword>
<feature type="compositionally biased region" description="Basic and acidic residues" evidence="1">
    <location>
        <begin position="15"/>
        <end position="26"/>
    </location>
</feature>
<keyword evidence="2" id="KW-0472">Membrane</keyword>
<dbReference type="Proteomes" id="UP001597083">
    <property type="component" value="Unassembled WGS sequence"/>
</dbReference>
<gene>
    <name evidence="3" type="ORF">ACFQ07_07620</name>
</gene>
<evidence type="ECO:0000313" key="4">
    <source>
        <dbReference type="Proteomes" id="UP001597083"/>
    </source>
</evidence>
<keyword evidence="2" id="KW-1133">Transmembrane helix</keyword>
<feature type="non-terminal residue" evidence="3">
    <location>
        <position position="69"/>
    </location>
</feature>
<dbReference type="EMBL" id="JBHTIR010001050">
    <property type="protein sequence ID" value="MFD0852083.1"/>
    <property type="molecule type" value="Genomic_DNA"/>
</dbReference>
<sequence>MIGGIRMPENGTPAADEHGENTQPDVRPEFYEKVSGRTMLLLGGVSSVAAVVVLALTLVIAPGSRDTGA</sequence>
<feature type="region of interest" description="Disordered" evidence="1">
    <location>
        <begin position="1"/>
        <end position="26"/>
    </location>
</feature>